<sequence>MAAFRGPRVWLWRWRRNPLRRRSDELEAWIVLATWALTLATALLTGFATAHAVKDSLAQQRAEWHPVLALTSENTPAPTTTTSSTERVWAEVRWTAGDGSAHTGQARVAPGSTAGTPVMVWTDRDGRLVTKPASESQAELRAGLAGSLVGASAAAVPLGAGRLLRQRLDRRRMEQWDAEWERVGPQWGWKTG</sequence>
<feature type="transmembrane region" description="Helical" evidence="1">
    <location>
        <begin position="142"/>
        <end position="164"/>
    </location>
</feature>
<keyword evidence="3" id="KW-1185">Reference proteome</keyword>
<reference evidence="2 3" key="1">
    <citation type="submission" date="2020-02" db="EMBL/GenBank/DDBJ databases">
        <title>Whole-genome analyses of novel actinobacteria.</title>
        <authorList>
            <person name="Sahin N."/>
            <person name="Gencbay T."/>
        </authorList>
    </citation>
    <scope>NUCLEOTIDE SEQUENCE [LARGE SCALE GENOMIC DNA]</scope>
    <source>
        <strain evidence="2 3">HC44</strain>
    </source>
</reference>
<dbReference type="EMBL" id="JAAKZY010000001">
    <property type="protein sequence ID" value="NGO06239.1"/>
    <property type="molecule type" value="Genomic_DNA"/>
</dbReference>
<accession>A0A6G4UWY1</accession>
<keyword evidence="1" id="KW-1133">Transmembrane helix</keyword>
<evidence type="ECO:0000256" key="1">
    <source>
        <dbReference type="SAM" id="Phobius"/>
    </source>
</evidence>
<dbReference type="InterPro" id="IPR039708">
    <property type="entry name" value="MT1774/Rv1733c-like"/>
</dbReference>
<dbReference type="PANTHER" id="PTHR42305">
    <property type="entry name" value="MEMBRANE PROTEIN RV1733C-RELATED"/>
    <property type="match status" value="1"/>
</dbReference>
<proteinExistence type="predicted"/>
<organism evidence="2 3">
    <name type="scientific">Streptomyces scabichelini</name>
    <dbReference type="NCBI Taxonomy" id="2711217"/>
    <lineage>
        <taxon>Bacteria</taxon>
        <taxon>Bacillati</taxon>
        <taxon>Actinomycetota</taxon>
        <taxon>Actinomycetes</taxon>
        <taxon>Kitasatosporales</taxon>
        <taxon>Streptomycetaceae</taxon>
        <taxon>Streptomyces</taxon>
    </lineage>
</organism>
<dbReference type="AlphaFoldDB" id="A0A6G4UWY1"/>
<dbReference type="Proteomes" id="UP000472335">
    <property type="component" value="Unassembled WGS sequence"/>
</dbReference>
<evidence type="ECO:0000313" key="3">
    <source>
        <dbReference type="Proteomes" id="UP000472335"/>
    </source>
</evidence>
<keyword evidence="1" id="KW-0472">Membrane</keyword>
<gene>
    <name evidence="2" type="ORF">G5C60_00710</name>
</gene>
<name>A0A6G4UWY1_9ACTN</name>
<dbReference type="RefSeq" id="WP_165254148.1">
    <property type="nucleotide sequence ID" value="NZ_JAAKZY010000001.1"/>
</dbReference>
<comment type="caution">
    <text evidence="2">The sequence shown here is derived from an EMBL/GenBank/DDBJ whole genome shotgun (WGS) entry which is preliminary data.</text>
</comment>
<keyword evidence="1" id="KW-0812">Transmembrane</keyword>
<dbReference type="PANTHER" id="PTHR42305:SF1">
    <property type="entry name" value="MEMBRANE PROTEIN RV1733C-RELATED"/>
    <property type="match status" value="1"/>
</dbReference>
<protein>
    <submittedName>
        <fullName evidence="2">Uncharacterized protein</fullName>
    </submittedName>
</protein>
<evidence type="ECO:0000313" key="2">
    <source>
        <dbReference type="EMBL" id="NGO06239.1"/>
    </source>
</evidence>